<proteinExistence type="predicted"/>
<evidence type="ECO:0000313" key="2">
    <source>
        <dbReference type="Proteomes" id="UP001162162"/>
    </source>
</evidence>
<dbReference type="EMBL" id="JAPWTK010000008">
    <property type="protein sequence ID" value="KAJ8960464.1"/>
    <property type="molecule type" value="Genomic_DNA"/>
</dbReference>
<organism evidence="1 2">
    <name type="scientific">Aromia moschata</name>
    <dbReference type="NCBI Taxonomy" id="1265417"/>
    <lineage>
        <taxon>Eukaryota</taxon>
        <taxon>Metazoa</taxon>
        <taxon>Ecdysozoa</taxon>
        <taxon>Arthropoda</taxon>
        <taxon>Hexapoda</taxon>
        <taxon>Insecta</taxon>
        <taxon>Pterygota</taxon>
        <taxon>Neoptera</taxon>
        <taxon>Endopterygota</taxon>
        <taxon>Coleoptera</taxon>
        <taxon>Polyphaga</taxon>
        <taxon>Cucujiformia</taxon>
        <taxon>Chrysomeloidea</taxon>
        <taxon>Cerambycidae</taxon>
        <taxon>Cerambycinae</taxon>
        <taxon>Callichromatini</taxon>
        <taxon>Aromia</taxon>
    </lineage>
</organism>
<name>A0AAV8Z899_9CUCU</name>
<protein>
    <submittedName>
        <fullName evidence="1">Uncharacterized protein</fullName>
    </submittedName>
</protein>
<gene>
    <name evidence="1" type="ORF">NQ318_013748</name>
</gene>
<sequence>MEVIWSGVEIAKGSTLKNFVREMGSRLPIFCSLYEVKSLKGTRFESVEAVKAKATEVLNQLEKRTSSTAFNNGKLVWSGVEIAKGRKVELGAANFVGIYINVLVKPRDTWWTVSFLVTNERPLSTTSENHRWKGFKKSLMADISSPCTLATLAFFNFLRSATLYKHRFNTGQHIKVSCKHRGDFKSIFTRVKS</sequence>
<dbReference type="Proteomes" id="UP001162162">
    <property type="component" value="Unassembled WGS sequence"/>
</dbReference>
<comment type="caution">
    <text evidence="1">The sequence shown here is derived from an EMBL/GenBank/DDBJ whole genome shotgun (WGS) entry which is preliminary data.</text>
</comment>
<dbReference type="AlphaFoldDB" id="A0AAV8Z899"/>
<accession>A0AAV8Z899</accession>
<reference evidence="1" key="1">
    <citation type="journal article" date="2023" name="Insect Mol. Biol.">
        <title>Genome sequencing provides insights into the evolution of gene families encoding plant cell wall-degrading enzymes in longhorned beetles.</title>
        <authorList>
            <person name="Shin N.R."/>
            <person name="Okamura Y."/>
            <person name="Kirsch R."/>
            <person name="Pauchet Y."/>
        </authorList>
    </citation>
    <scope>NUCLEOTIDE SEQUENCE</scope>
    <source>
        <strain evidence="1">AMC_N1</strain>
    </source>
</reference>
<keyword evidence="2" id="KW-1185">Reference proteome</keyword>
<evidence type="ECO:0000313" key="1">
    <source>
        <dbReference type="EMBL" id="KAJ8960464.1"/>
    </source>
</evidence>